<evidence type="ECO:0000256" key="6">
    <source>
        <dbReference type="SAM" id="MobiDB-lite"/>
    </source>
</evidence>
<dbReference type="Proteomes" id="UP001388673">
    <property type="component" value="Unassembled WGS sequence"/>
</dbReference>
<feature type="compositionally biased region" description="Gly residues" evidence="6">
    <location>
        <begin position="653"/>
        <end position="664"/>
    </location>
</feature>
<dbReference type="SUPFAM" id="SSF46785">
    <property type="entry name" value="Winged helix' DNA-binding domain"/>
    <property type="match status" value="1"/>
</dbReference>
<comment type="similarity">
    <text evidence="2 5">Belongs to the HSF family.</text>
</comment>
<feature type="region of interest" description="Disordered" evidence="6">
    <location>
        <begin position="251"/>
        <end position="303"/>
    </location>
</feature>
<dbReference type="Pfam" id="PF00447">
    <property type="entry name" value="HSF_DNA-bind"/>
    <property type="match status" value="1"/>
</dbReference>
<evidence type="ECO:0000256" key="2">
    <source>
        <dbReference type="ARBA" id="ARBA00006403"/>
    </source>
</evidence>
<dbReference type="KEGG" id="kne:92177380"/>
<dbReference type="SMART" id="SM00415">
    <property type="entry name" value="HSF"/>
    <property type="match status" value="1"/>
</dbReference>
<dbReference type="Gene3D" id="1.10.10.10">
    <property type="entry name" value="Winged helix-like DNA-binding domain superfamily/Winged helix DNA-binding domain"/>
    <property type="match status" value="1"/>
</dbReference>
<dbReference type="GO" id="GO:0043565">
    <property type="term" value="F:sequence-specific DNA binding"/>
    <property type="evidence" value="ECO:0007669"/>
    <property type="project" value="InterPro"/>
</dbReference>
<dbReference type="EMBL" id="JBCAWK010000001">
    <property type="protein sequence ID" value="KAK8869553.1"/>
    <property type="molecule type" value="Genomic_DNA"/>
</dbReference>
<dbReference type="AlphaFoldDB" id="A0AAW0Z5R6"/>
<dbReference type="GO" id="GO:0003700">
    <property type="term" value="F:DNA-binding transcription factor activity"/>
    <property type="evidence" value="ECO:0007669"/>
    <property type="project" value="InterPro"/>
</dbReference>
<feature type="region of interest" description="Disordered" evidence="6">
    <location>
        <begin position="632"/>
        <end position="664"/>
    </location>
</feature>
<feature type="region of interest" description="Disordered" evidence="6">
    <location>
        <begin position="33"/>
        <end position="75"/>
    </location>
</feature>
<evidence type="ECO:0000313" key="9">
    <source>
        <dbReference type="Proteomes" id="UP001388673"/>
    </source>
</evidence>
<evidence type="ECO:0000256" key="3">
    <source>
        <dbReference type="ARBA" id="ARBA00023125"/>
    </source>
</evidence>
<dbReference type="RefSeq" id="XP_066805799.1">
    <property type="nucleotide sequence ID" value="XM_066943257.1"/>
</dbReference>
<name>A0AAW0Z5R6_9TREE</name>
<dbReference type="GO" id="GO:0005634">
    <property type="term" value="C:nucleus"/>
    <property type="evidence" value="ECO:0007669"/>
    <property type="project" value="UniProtKB-SubCell"/>
</dbReference>
<evidence type="ECO:0000256" key="4">
    <source>
        <dbReference type="ARBA" id="ARBA00023242"/>
    </source>
</evidence>
<comment type="caution">
    <text evidence="8">The sequence shown here is derived from an EMBL/GenBank/DDBJ whole genome shotgun (WGS) entry which is preliminary data.</text>
</comment>
<keyword evidence="3" id="KW-0238">DNA-binding</keyword>
<protein>
    <recommendedName>
        <fullName evidence="7">HSF-type DNA-binding domain-containing protein</fullName>
    </recommendedName>
</protein>
<reference evidence="8 9" key="1">
    <citation type="journal article" date="2024" name="bioRxiv">
        <title>Comparative genomics of Cryptococcus and Kwoniella reveals pathogenesis evolution and contrasting karyotype dynamics via intercentromeric recombination or chromosome fusion.</title>
        <authorList>
            <person name="Coelho M.A."/>
            <person name="David-Palma M."/>
            <person name="Shea T."/>
            <person name="Bowers K."/>
            <person name="McGinley-Smith S."/>
            <person name="Mohammad A.W."/>
            <person name="Gnirke A."/>
            <person name="Yurkov A.M."/>
            <person name="Nowrousian M."/>
            <person name="Sun S."/>
            <person name="Cuomo C.A."/>
            <person name="Heitman J."/>
        </authorList>
    </citation>
    <scope>NUCLEOTIDE SEQUENCE [LARGE SCALE GENOMIC DNA]</scope>
    <source>
        <strain evidence="8 9">CBS 13917</strain>
    </source>
</reference>
<dbReference type="PANTHER" id="PTHR10015:SF427">
    <property type="entry name" value="HEAT SHOCK FACTOR PROTEIN"/>
    <property type="match status" value="1"/>
</dbReference>
<keyword evidence="4" id="KW-0539">Nucleus</keyword>
<proteinExistence type="inferred from homology"/>
<evidence type="ECO:0000313" key="8">
    <source>
        <dbReference type="EMBL" id="KAK8869553.1"/>
    </source>
</evidence>
<comment type="subcellular location">
    <subcellularLocation>
        <location evidence="1">Nucleus</location>
    </subcellularLocation>
</comment>
<feature type="domain" description="HSF-type DNA-binding" evidence="7">
    <location>
        <begin position="151"/>
        <end position="256"/>
    </location>
</feature>
<dbReference type="InterPro" id="IPR000232">
    <property type="entry name" value="HSF_DNA-bd"/>
</dbReference>
<dbReference type="PRINTS" id="PR00056">
    <property type="entry name" value="HSFDOMAIN"/>
</dbReference>
<accession>A0AAW0Z5R6</accession>
<dbReference type="InterPro" id="IPR036388">
    <property type="entry name" value="WH-like_DNA-bd_sf"/>
</dbReference>
<dbReference type="InterPro" id="IPR036390">
    <property type="entry name" value="WH_DNA-bd_sf"/>
</dbReference>
<dbReference type="GeneID" id="92177380"/>
<evidence type="ECO:0000259" key="7">
    <source>
        <dbReference type="SMART" id="SM00415"/>
    </source>
</evidence>
<gene>
    <name evidence="8" type="ORF">IAR55_000120</name>
</gene>
<keyword evidence="9" id="KW-1185">Reference proteome</keyword>
<feature type="compositionally biased region" description="Polar residues" evidence="6">
    <location>
        <begin position="34"/>
        <end position="56"/>
    </location>
</feature>
<sequence length="664" mass="73519">MELHNLPPGSRESVPEAFRHAYPFPVPAAFFSTHPPSTWQSRPPTSQSRPYVSPDTSPVDLPFEGRAHGSRPVLAPSFPLRGRPLSPLFQSKPQAAVHAFSSGTLGIRYHAPPPPRCGSPEGPPFYNAELVVQSRPTQSKKSRAAKKADGKQPTFLTKLFALLEQEEYQHIIRWDESGESIIIESPDELAEKILPVVYRQSRFASFSRQLNIYGFNRRLSPRNLERGLCDPDASTWSHPFLRRDSSQDEIISFKRRVPPRPSQPQKRRASTQSMPEEALSPSFSERSLESYSPPDPTRRHFPPDLEENRLFMMPTREQPLLSIQYDTNFHNHFHVSPSTAGQVVDQGHASPEGHRNRPAFISIPSCALEAARHISAAPPGLFQDPNGRDEFYQVPQTAPANTISIQVPVRVKQEHTRTRSVQGEPPSATLFSPFFPTRPATHLPGSVSQPSLGDVKEEECTRSTSRTAWDAWSPARDLIDLGGDFRVPRRDIPPLSSGHHSLPAGPPGDGYALGLKTHFMYPSASETSPVAVSTVSPGIYQSGFSYPIYGKRPIPAVRAATPQRYSYKPSTIVEIPQERRCSAGSHPYTPRTRPPLLSYGKGLRTIASRRGSEAPVNGLELQLGEVDTYKGEEQELPSASVKLEDQHPFKGILEGGGDGDPGKE</sequence>
<organism evidence="8 9">
    <name type="scientific">Kwoniella newhampshirensis</name>
    <dbReference type="NCBI Taxonomy" id="1651941"/>
    <lineage>
        <taxon>Eukaryota</taxon>
        <taxon>Fungi</taxon>
        <taxon>Dikarya</taxon>
        <taxon>Basidiomycota</taxon>
        <taxon>Agaricomycotina</taxon>
        <taxon>Tremellomycetes</taxon>
        <taxon>Tremellales</taxon>
        <taxon>Cryptococcaceae</taxon>
        <taxon>Kwoniella</taxon>
    </lineage>
</organism>
<dbReference type="PANTHER" id="PTHR10015">
    <property type="entry name" value="HEAT SHOCK TRANSCRIPTION FACTOR"/>
    <property type="match status" value="1"/>
</dbReference>
<evidence type="ECO:0000256" key="1">
    <source>
        <dbReference type="ARBA" id="ARBA00004123"/>
    </source>
</evidence>
<evidence type="ECO:0000256" key="5">
    <source>
        <dbReference type="RuleBase" id="RU004020"/>
    </source>
</evidence>